<keyword evidence="2" id="KW-1185">Reference proteome</keyword>
<dbReference type="InterPro" id="IPR011990">
    <property type="entry name" value="TPR-like_helical_dom_sf"/>
</dbReference>
<protein>
    <submittedName>
        <fullName evidence="1">Tetratricopeptide repeat protein</fullName>
    </submittedName>
</protein>
<gene>
    <name evidence="1" type="ORF">NDK43_02575</name>
</gene>
<sequence length="341" mass="39505">MKKREKIQSIDNIIFFPGLEKRLADKGLESLQKKKYAEAINLLEEARELDADNGDILIGLVLAYFEAASFQKAKDLANEMLLKGIGDYFQMVDLYLTILIQLNEYPEIVATIEALLEEKEIPLDKHDHFLTILQFSRRMAEHNQPEFNEELPEESITNKLNLFSIDNLNQQMLVIANLAEKNVRPYLPEIEDYLIAKEGHPFLKTMLLTLLKEQEYDRELVVNKFNNQLNVIPTELPEINLQPRMKEIEELVGNRLENSNPVLLENIIGMVEQIFFISYPFDLQPENTHAWAAAFHLLAHDYLGIDPEMDKISSEYQVSSEKIELAMAKIREIEEISYPNI</sequence>
<evidence type="ECO:0000313" key="1">
    <source>
        <dbReference type="EMBL" id="MCM2531487.1"/>
    </source>
</evidence>
<dbReference type="SUPFAM" id="SSF48452">
    <property type="entry name" value="TPR-like"/>
    <property type="match status" value="1"/>
</dbReference>
<dbReference type="Proteomes" id="UP001523262">
    <property type="component" value="Unassembled WGS sequence"/>
</dbReference>
<evidence type="ECO:0000313" key="2">
    <source>
        <dbReference type="Proteomes" id="UP001523262"/>
    </source>
</evidence>
<accession>A0ABT0W914</accession>
<organism evidence="1 2">
    <name type="scientific">Neobacillus pocheonensis</name>
    <dbReference type="NCBI Taxonomy" id="363869"/>
    <lineage>
        <taxon>Bacteria</taxon>
        <taxon>Bacillati</taxon>
        <taxon>Bacillota</taxon>
        <taxon>Bacilli</taxon>
        <taxon>Bacillales</taxon>
        <taxon>Bacillaceae</taxon>
        <taxon>Neobacillus</taxon>
    </lineage>
</organism>
<name>A0ABT0W914_9BACI</name>
<proteinExistence type="predicted"/>
<dbReference type="Pfam" id="PF14559">
    <property type="entry name" value="TPR_19"/>
    <property type="match status" value="1"/>
</dbReference>
<comment type="caution">
    <text evidence="1">The sequence shown here is derived from an EMBL/GenBank/DDBJ whole genome shotgun (WGS) entry which is preliminary data.</text>
</comment>
<dbReference type="Gene3D" id="1.25.40.10">
    <property type="entry name" value="Tetratricopeptide repeat domain"/>
    <property type="match status" value="1"/>
</dbReference>
<reference evidence="1 2" key="1">
    <citation type="submission" date="2022-06" db="EMBL/GenBank/DDBJ databases">
        <authorList>
            <person name="Jeon C.O."/>
        </authorList>
    </citation>
    <scope>NUCLEOTIDE SEQUENCE [LARGE SCALE GENOMIC DNA]</scope>
    <source>
        <strain evidence="1 2">KCTC 13943</strain>
    </source>
</reference>
<dbReference type="EMBL" id="JAMQCR010000001">
    <property type="protein sequence ID" value="MCM2531487.1"/>
    <property type="molecule type" value="Genomic_DNA"/>
</dbReference>
<dbReference type="SUPFAM" id="SSF116965">
    <property type="entry name" value="Hypothetical protein MPN330"/>
    <property type="match status" value="1"/>
</dbReference>